<dbReference type="Gene3D" id="2.30.40.10">
    <property type="entry name" value="Urease, subunit C, domain 1"/>
    <property type="match status" value="1"/>
</dbReference>
<dbReference type="EC" id="3.5.4.1" evidence="4"/>
<evidence type="ECO:0000313" key="4">
    <source>
        <dbReference type="EMBL" id="PLT44206.1"/>
    </source>
</evidence>
<dbReference type="PANTHER" id="PTHR32027:SF0">
    <property type="entry name" value="CYTOSINE DEAMINASE"/>
    <property type="match status" value="1"/>
</dbReference>
<dbReference type="EMBL" id="NFEZ01000004">
    <property type="protein sequence ID" value="PLT44206.1"/>
    <property type="molecule type" value="Genomic_DNA"/>
</dbReference>
<keyword evidence="1" id="KW-0479">Metal-binding</keyword>
<organism evidence="4 5">
    <name type="scientific">Paenibacillus pasadenensis</name>
    <dbReference type="NCBI Taxonomy" id="217090"/>
    <lineage>
        <taxon>Bacteria</taxon>
        <taxon>Bacillati</taxon>
        <taxon>Bacillota</taxon>
        <taxon>Bacilli</taxon>
        <taxon>Bacillales</taxon>
        <taxon>Paenibacillaceae</taxon>
        <taxon>Paenibacillus</taxon>
    </lineage>
</organism>
<dbReference type="OrthoDB" id="9815027at2"/>
<evidence type="ECO:0000256" key="1">
    <source>
        <dbReference type="ARBA" id="ARBA00022723"/>
    </source>
</evidence>
<dbReference type="Pfam" id="PF07969">
    <property type="entry name" value="Amidohydro_3"/>
    <property type="match status" value="2"/>
</dbReference>
<dbReference type="RefSeq" id="WP_028600047.1">
    <property type="nucleotide sequence ID" value="NZ_BIMM01000020.1"/>
</dbReference>
<evidence type="ECO:0000259" key="3">
    <source>
        <dbReference type="Pfam" id="PF07969"/>
    </source>
</evidence>
<reference evidence="4 5" key="1">
    <citation type="submission" date="2017-05" db="EMBL/GenBank/DDBJ databases">
        <title>Functional genome analysis of Paenibacillus pasadenensis strain R16: insights on endophytic life style and antifungal activity.</title>
        <authorList>
            <person name="Passera A."/>
            <person name="Marcolungo L."/>
            <person name="Casati P."/>
            <person name="Brasca M."/>
            <person name="Quaglino F."/>
            <person name="Delledonne M."/>
        </authorList>
    </citation>
    <scope>NUCLEOTIDE SEQUENCE [LARGE SCALE GENOMIC DNA]</scope>
    <source>
        <strain evidence="4 5">R16</strain>
    </source>
</reference>
<gene>
    <name evidence="4" type="ORF">B8V81_2637</name>
</gene>
<feature type="domain" description="Amidohydrolase 3" evidence="3">
    <location>
        <begin position="63"/>
        <end position="115"/>
    </location>
</feature>
<dbReference type="SUPFAM" id="SSF51556">
    <property type="entry name" value="Metallo-dependent hydrolases"/>
    <property type="match status" value="1"/>
</dbReference>
<dbReference type="InterPro" id="IPR052349">
    <property type="entry name" value="Metallo-hydrolase_Enzymes"/>
</dbReference>
<evidence type="ECO:0000313" key="5">
    <source>
        <dbReference type="Proteomes" id="UP000234789"/>
    </source>
</evidence>
<accession>A0A2N5N1L0</accession>
<protein>
    <submittedName>
        <fullName evidence="4">Cytosine deaminase</fullName>
        <ecNumber evidence="4">3.5.4.1</ecNumber>
    </submittedName>
</protein>
<sequence>MEPGRIELVNARLPLKEEGRLYRLVLEDGAWRSVERQEEGWLAAPEALPIGQAGLGELRGAATVDLQGRTLLPAFVDVHLHLDKAYSLPAVRNRSGTLREAIDNYRAHVAGFSKEELRERIMRGARTAASYGSLLLRTHLDVPLHLGRDVAMRSVEAALEARESLRDIVDLQLFPMFAYEQRRHAELSEFAGETLRMGVDGIGGAPHLTDDPGAGIEWALALAAGADRPVDLHLDETDDPQMRTIGLFCDAVRRHGYGGRATAGHLCSLSAMPQEDAERLIAGMREAGVGAVTLPAVNLYLQGRGDRGNVRRGLTRVKELLEAGVTVAAASDNIQDPFHPFGRGDLLQIGLIGAYAAHLAGEEHVRTVLRMLTEAPAALAGVRNYGVAPGCAASFVVLGAASGEELLQELPSSRWVCRRGGWISASVLRREELSAGAEAFVGKNL</sequence>
<dbReference type="Proteomes" id="UP000234789">
    <property type="component" value="Unassembled WGS sequence"/>
</dbReference>
<dbReference type="GO" id="GO:0046872">
    <property type="term" value="F:metal ion binding"/>
    <property type="evidence" value="ECO:0007669"/>
    <property type="project" value="UniProtKB-KW"/>
</dbReference>
<name>A0A2N5N1L0_9BACL</name>
<comment type="caution">
    <text evidence="4">The sequence shown here is derived from an EMBL/GenBank/DDBJ whole genome shotgun (WGS) entry which is preliminary data.</text>
</comment>
<dbReference type="GO" id="GO:0004131">
    <property type="term" value="F:cytosine deaminase activity"/>
    <property type="evidence" value="ECO:0007669"/>
    <property type="project" value="UniProtKB-EC"/>
</dbReference>
<dbReference type="InterPro" id="IPR013108">
    <property type="entry name" value="Amidohydro_3"/>
</dbReference>
<dbReference type="CDD" id="cd01293">
    <property type="entry name" value="Bact_CD"/>
    <property type="match status" value="1"/>
</dbReference>
<dbReference type="Gene3D" id="3.20.20.140">
    <property type="entry name" value="Metal-dependent hydrolases"/>
    <property type="match status" value="1"/>
</dbReference>
<proteinExistence type="predicted"/>
<dbReference type="InterPro" id="IPR011059">
    <property type="entry name" value="Metal-dep_hydrolase_composite"/>
</dbReference>
<keyword evidence="2 4" id="KW-0378">Hydrolase</keyword>
<feature type="domain" description="Amidohydrolase 3" evidence="3">
    <location>
        <begin position="186"/>
        <end position="398"/>
    </location>
</feature>
<dbReference type="FunFam" id="3.20.20.140:FF:000019">
    <property type="entry name" value="Cytosine deaminase"/>
    <property type="match status" value="1"/>
</dbReference>
<evidence type="ECO:0000256" key="2">
    <source>
        <dbReference type="ARBA" id="ARBA00022801"/>
    </source>
</evidence>
<dbReference type="InterPro" id="IPR032466">
    <property type="entry name" value="Metal_Hydrolase"/>
</dbReference>
<keyword evidence="5" id="KW-1185">Reference proteome</keyword>
<dbReference type="AlphaFoldDB" id="A0A2N5N1L0"/>
<dbReference type="PANTHER" id="PTHR32027">
    <property type="entry name" value="CYTOSINE DEAMINASE"/>
    <property type="match status" value="1"/>
</dbReference>